<evidence type="ECO:0000259" key="10">
    <source>
        <dbReference type="PROSITE" id="PS51085"/>
    </source>
</evidence>
<dbReference type="GO" id="GO:0003677">
    <property type="term" value="F:DNA binding"/>
    <property type="evidence" value="ECO:0007669"/>
    <property type="project" value="UniProtKB-KW"/>
</dbReference>
<keyword evidence="5" id="KW-0411">Iron-sulfur</keyword>
<dbReference type="InterPro" id="IPR008920">
    <property type="entry name" value="TF_FadR/GntR_C"/>
</dbReference>
<dbReference type="Pfam" id="PF00175">
    <property type="entry name" value="NAD_binding_1"/>
    <property type="match status" value="1"/>
</dbReference>
<keyword evidence="3" id="KW-0001">2Fe-2S</keyword>
<comment type="caution">
    <text evidence="12">The sequence shown here is derived from an EMBL/GenBank/DDBJ whole genome shotgun (WGS) entry which is preliminary data.</text>
</comment>
<dbReference type="NCBIfam" id="NF009463">
    <property type="entry name" value="PRK12823.1"/>
    <property type="match status" value="1"/>
</dbReference>
<keyword evidence="12" id="KW-0223">Dioxygenase</keyword>
<keyword evidence="3" id="KW-0408">Iron</keyword>
<dbReference type="AlphaFoldDB" id="K6X5L8"/>
<proteinExistence type="inferred from homology"/>
<dbReference type="InterPro" id="IPR017938">
    <property type="entry name" value="Riboflavin_synthase-like_b-brl"/>
</dbReference>
<feature type="region of interest" description="Disordered" evidence="9">
    <location>
        <begin position="1"/>
        <end position="22"/>
    </location>
</feature>
<dbReference type="InterPro" id="IPR020904">
    <property type="entry name" value="Sc_DH/Rdtase_CS"/>
</dbReference>
<keyword evidence="13" id="KW-1185">Reference proteome</keyword>
<accession>K6X5L8</accession>
<dbReference type="PRINTS" id="PR00081">
    <property type="entry name" value="GDHRDH"/>
</dbReference>
<dbReference type="InterPro" id="IPR002347">
    <property type="entry name" value="SDR_fam"/>
</dbReference>
<dbReference type="Pfam" id="PF00111">
    <property type="entry name" value="Fer2"/>
    <property type="match status" value="1"/>
</dbReference>
<evidence type="ECO:0000256" key="7">
    <source>
        <dbReference type="ARBA" id="ARBA00023125"/>
    </source>
</evidence>
<dbReference type="RefSeq" id="WP_006867534.1">
    <property type="nucleotide sequence ID" value="NZ_BAHE01000025.1"/>
</dbReference>
<dbReference type="PANTHER" id="PTHR47354:SF5">
    <property type="entry name" value="PROTEIN RFBI"/>
    <property type="match status" value="1"/>
</dbReference>
<dbReference type="CDD" id="cd08937">
    <property type="entry name" value="DHB_DH-like_SDR_c"/>
    <property type="match status" value="1"/>
</dbReference>
<evidence type="ECO:0000256" key="8">
    <source>
        <dbReference type="ARBA" id="ARBA00023163"/>
    </source>
</evidence>
<dbReference type="InterPro" id="IPR012675">
    <property type="entry name" value="Beta-grasp_dom_sf"/>
</dbReference>
<dbReference type="SUPFAM" id="SSF54292">
    <property type="entry name" value="2Fe-2S ferredoxin-like"/>
    <property type="match status" value="1"/>
</dbReference>
<evidence type="ECO:0000256" key="3">
    <source>
        <dbReference type="ARBA" id="ARBA00022714"/>
    </source>
</evidence>
<organism evidence="12 13">
    <name type="scientific">Gordonia namibiensis NBRC 108229</name>
    <dbReference type="NCBI Taxonomy" id="1208314"/>
    <lineage>
        <taxon>Bacteria</taxon>
        <taxon>Bacillati</taxon>
        <taxon>Actinomycetota</taxon>
        <taxon>Actinomycetes</taxon>
        <taxon>Mycobacteriales</taxon>
        <taxon>Gordoniaceae</taxon>
        <taxon>Gordonia</taxon>
    </lineage>
</organism>
<dbReference type="Pfam" id="PF00106">
    <property type="entry name" value="adh_short"/>
    <property type="match status" value="1"/>
</dbReference>
<dbReference type="SUPFAM" id="SSF48008">
    <property type="entry name" value="GntR ligand-binding domain-like"/>
    <property type="match status" value="1"/>
</dbReference>
<feature type="region of interest" description="Disordered" evidence="9">
    <location>
        <begin position="469"/>
        <end position="499"/>
    </location>
</feature>
<dbReference type="InterPro" id="IPR036010">
    <property type="entry name" value="2Fe-2S_ferredoxin-like_sf"/>
</dbReference>
<name>K6X5L8_9ACTN</name>
<dbReference type="PANTHER" id="PTHR47354">
    <property type="entry name" value="NADH OXIDOREDUCTASE HCR"/>
    <property type="match status" value="1"/>
</dbReference>
<dbReference type="SMART" id="SM00895">
    <property type="entry name" value="FCD"/>
    <property type="match status" value="1"/>
</dbReference>
<dbReference type="InterPro" id="IPR008333">
    <property type="entry name" value="Cbr1-like_FAD-bd_dom"/>
</dbReference>
<dbReference type="SUPFAM" id="SSF63380">
    <property type="entry name" value="Riboflavin synthase domain-like"/>
    <property type="match status" value="1"/>
</dbReference>
<evidence type="ECO:0000256" key="1">
    <source>
        <dbReference type="ARBA" id="ARBA00001974"/>
    </source>
</evidence>
<dbReference type="Gene3D" id="1.20.120.530">
    <property type="entry name" value="GntR ligand-binding domain-like"/>
    <property type="match status" value="1"/>
</dbReference>
<evidence type="ECO:0000256" key="6">
    <source>
        <dbReference type="ARBA" id="ARBA00023015"/>
    </source>
</evidence>
<dbReference type="InterPro" id="IPR047686">
    <property type="entry name" value="BenD"/>
</dbReference>
<keyword evidence="3" id="KW-0479">Metal-binding</keyword>
<evidence type="ECO:0000256" key="4">
    <source>
        <dbReference type="ARBA" id="ARBA00023002"/>
    </source>
</evidence>
<keyword evidence="8" id="KW-0804">Transcription</keyword>
<dbReference type="NCBIfam" id="NF040810">
    <property type="entry name" value="BenC"/>
    <property type="match status" value="1"/>
</dbReference>
<dbReference type="InterPro" id="IPR001041">
    <property type="entry name" value="2Fe-2S_ferredoxin-type"/>
</dbReference>
<dbReference type="InterPro" id="IPR017927">
    <property type="entry name" value="FAD-bd_FR_type"/>
</dbReference>
<dbReference type="Pfam" id="PF07729">
    <property type="entry name" value="FCD"/>
    <property type="match status" value="1"/>
</dbReference>
<sequence>MTVTTDQGVGTTADHADDGTPTHQVALSFEDGVTRFITCREDQTVADASYRQRINIPLDCRDGACGTCKSFCESGDYDGGIYIEDALSDDESAQGFALPCCMKPKSGLVLQVPATSDIAKTQASRFTGTVVELERLSESTMRLEIRIENRGEMAFLPGQYVNIEIPGTDDGSGDPVSRSYSFANGPHEDRLVFLIKLTPGGAMSTYLTDRATRGEPISFTGPHGSFFLREANRPVLLLAGGTGLAPILSMLRKLHADNSGRKVHLIYGVSTDTDLVALDEIEYFAGKLPGFTWDHCVSDPASTAVNKGYVMSLIEPGHLFDGDVAIYLCGPPPMVEAVRKHVAEAGIEPTGFYYEKFALAATSVAPGENAPTVAPISSAAPDVPADEGIIASPDARAIAGQITLPPADLSAVPGRPGTRAPDDSLVRIAGQHMWPSEIGDAALDSDAGSLRPAGTARAIAGQEIFRPGDVAPLHEPVPAPPAPTQVSEEPEPGTATSTVVGSQGYQIGEEHPAIFESDALFEARAALELGALELTFGRLTTQQLAGYRLLADAAVPYVDGEHFVDAAEYTETNAAFHDYLFTLTGNDHLLEAYKALGVKGRMSEVLRNATWCHPLCAQDHLDIVTAFESGDHDGARALISAHADRSKQTMRRAMSDEMAARRPRFVTPGRFAGKVVVITGAAQGIGEQVARRISAEGGKVVVADRSELVDEVAHDLDATGPGAVSAIADLESYDGAESVIRRAVSSYGRVDVLINNVGGAINFKPFVEFTDAQIRAEIDRSLMTTLFACRAALPSMVSRGGGVIVNVSSAATRGINRIPYSAAKGAVNALTASLAMEYADDGIRVVAAAPGGTEAPPRRISRGTPEPRNEVEAQWFQAHIDQTLSSSLMHRYGSLDEQAAAICFLASDEASYITGTVLPVAGGDTG</sequence>
<dbReference type="InterPro" id="IPR011711">
    <property type="entry name" value="GntR_C"/>
</dbReference>
<dbReference type="EMBL" id="BAHE01000025">
    <property type="protein sequence ID" value="GAC01367.1"/>
    <property type="molecule type" value="Genomic_DNA"/>
</dbReference>
<dbReference type="PRINTS" id="PR00080">
    <property type="entry name" value="SDRFAMILY"/>
</dbReference>
<dbReference type="InterPro" id="IPR047683">
    <property type="entry name" value="BenC-like_FAD_NAD-bd"/>
</dbReference>
<keyword evidence="6" id="KW-0805">Transcription regulation</keyword>
<dbReference type="PROSITE" id="PS51085">
    <property type="entry name" value="2FE2S_FER_2"/>
    <property type="match status" value="1"/>
</dbReference>
<comment type="similarity">
    <text evidence="2">Belongs to the short-chain dehydrogenases/reductases (SDR) family.</text>
</comment>
<evidence type="ECO:0000256" key="9">
    <source>
        <dbReference type="SAM" id="MobiDB-lite"/>
    </source>
</evidence>
<dbReference type="InterPro" id="IPR036291">
    <property type="entry name" value="NAD(P)-bd_dom_sf"/>
</dbReference>
<dbReference type="GO" id="GO:0051537">
    <property type="term" value="F:2 iron, 2 sulfur cluster binding"/>
    <property type="evidence" value="ECO:0007669"/>
    <property type="project" value="UniProtKB-KW"/>
</dbReference>
<dbReference type="InterPro" id="IPR050415">
    <property type="entry name" value="MRET"/>
</dbReference>
<gene>
    <name evidence="12" type="primary">benC</name>
    <name evidence="12" type="synonym">benD</name>
    <name evidence="12" type="ORF">GONAM_25_00290</name>
</gene>
<dbReference type="PROSITE" id="PS00197">
    <property type="entry name" value="2FE2S_FER_1"/>
    <property type="match status" value="1"/>
</dbReference>
<comment type="cofactor">
    <cofactor evidence="1">
        <name>FAD</name>
        <dbReference type="ChEBI" id="CHEBI:57692"/>
    </cofactor>
</comment>
<reference evidence="12 13" key="1">
    <citation type="submission" date="2012-08" db="EMBL/GenBank/DDBJ databases">
        <title>Whole genome shotgun sequence of Gordonia namibiensis NBRC 108229.</title>
        <authorList>
            <person name="Isaki-Nakamura S."/>
            <person name="Hosoyama A."/>
            <person name="Tsuchikane K."/>
            <person name="Katsumata H."/>
            <person name="Baba S."/>
            <person name="Yamazaki S."/>
            <person name="Fujita N."/>
        </authorList>
    </citation>
    <scope>NUCLEOTIDE SEQUENCE [LARGE SCALE GENOMIC DNA]</scope>
    <source>
        <strain evidence="12 13">NBRC 108229</strain>
    </source>
</reference>
<feature type="compositionally biased region" description="Polar residues" evidence="9">
    <location>
        <begin position="1"/>
        <end position="10"/>
    </location>
</feature>
<dbReference type="SUPFAM" id="SSF51735">
    <property type="entry name" value="NAD(P)-binding Rossmann-fold domains"/>
    <property type="match status" value="1"/>
</dbReference>
<dbReference type="PROSITE" id="PS00061">
    <property type="entry name" value="ADH_SHORT"/>
    <property type="match status" value="1"/>
</dbReference>
<evidence type="ECO:0000259" key="11">
    <source>
        <dbReference type="PROSITE" id="PS51384"/>
    </source>
</evidence>
<dbReference type="Pfam" id="PF00970">
    <property type="entry name" value="FAD_binding_6"/>
    <property type="match status" value="1"/>
</dbReference>
<dbReference type="Gene3D" id="3.40.50.80">
    <property type="entry name" value="Nucleotide-binding domain of ferredoxin-NADP reductase (FNR) module"/>
    <property type="match status" value="1"/>
</dbReference>
<dbReference type="GO" id="GO:0051213">
    <property type="term" value="F:dioxygenase activity"/>
    <property type="evidence" value="ECO:0007669"/>
    <property type="project" value="UniProtKB-KW"/>
</dbReference>
<dbReference type="CDD" id="cd06209">
    <property type="entry name" value="BenDO_FAD_NAD"/>
    <property type="match status" value="1"/>
</dbReference>
<dbReference type="Gene3D" id="3.40.50.720">
    <property type="entry name" value="NAD(P)-binding Rossmann-like Domain"/>
    <property type="match status" value="1"/>
</dbReference>
<dbReference type="InterPro" id="IPR001433">
    <property type="entry name" value="OxRdtase_FAD/NAD-bd"/>
</dbReference>
<evidence type="ECO:0000313" key="13">
    <source>
        <dbReference type="Proteomes" id="UP000035058"/>
    </source>
</evidence>
<evidence type="ECO:0000313" key="12">
    <source>
        <dbReference type="EMBL" id="GAC01367.1"/>
    </source>
</evidence>
<dbReference type="SUPFAM" id="SSF52343">
    <property type="entry name" value="Ferredoxin reductase-like, C-terminal NADP-linked domain"/>
    <property type="match status" value="1"/>
</dbReference>
<protein>
    <submittedName>
        <fullName evidence="12">Benzoate 1,2-dioxygenase reductase component/2-hydro-1,2-dihydroxybenzoate dehydrogenase</fullName>
    </submittedName>
</protein>
<feature type="domain" description="FAD-binding FR-type" evidence="11">
    <location>
        <begin position="123"/>
        <end position="229"/>
    </location>
</feature>
<dbReference type="PROSITE" id="PS51384">
    <property type="entry name" value="FAD_FR"/>
    <property type="match status" value="1"/>
</dbReference>
<dbReference type="Gene3D" id="3.10.20.30">
    <property type="match status" value="1"/>
</dbReference>
<keyword evidence="7" id="KW-0238">DNA-binding</keyword>
<dbReference type="FunFam" id="3.40.50.720:FF:000084">
    <property type="entry name" value="Short-chain dehydrogenase reductase"/>
    <property type="match status" value="1"/>
</dbReference>
<dbReference type="Gene3D" id="2.40.30.10">
    <property type="entry name" value="Translation factors"/>
    <property type="match status" value="1"/>
</dbReference>
<feature type="domain" description="2Fe-2S ferredoxin-type" evidence="10">
    <location>
        <begin position="23"/>
        <end position="116"/>
    </location>
</feature>
<dbReference type="CDD" id="cd00207">
    <property type="entry name" value="fer2"/>
    <property type="match status" value="1"/>
</dbReference>
<dbReference type="NCBIfam" id="NF040811">
    <property type="entry name" value="BenD"/>
    <property type="match status" value="1"/>
</dbReference>
<evidence type="ECO:0000256" key="2">
    <source>
        <dbReference type="ARBA" id="ARBA00006484"/>
    </source>
</evidence>
<dbReference type="Proteomes" id="UP000035058">
    <property type="component" value="Unassembled WGS sequence"/>
</dbReference>
<dbReference type="InterPro" id="IPR039261">
    <property type="entry name" value="FNR_nucleotide-bd"/>
</dbReference>
<evidence type="ECO:0000256" key="5">
    <source>
        <dbReference type="ARBA" id="ARBA00023014"/>
    </source>
</evidence>
<keyword evidence="4" id="KW-0560">Oxidoreductase</keyword>
<dbReference type="InterPro" id="IPR006058">
    <property type="entry name" value="2Fe2S_fd_BS"/>
</dbReference>